<dbReference type="RefSeq" id="WP_054466059.1">
    <property type="nucleotide sequence ID" value="NZ_CP159837.1"/>
</dbReference>
<proteinExistence type="predicted"/>
<reference evidence="1" key="1">
    <citation type="submission" date="2024-07" db="EMBL/GenBank/DDBJ databases">
        <authorList>
            <person name="Kim Y.J."/>
            <person name="Jeong J.Y."/>
        </authorList>
    </citation>
    <scope>NUCLEOTIDE SEQUENCE</scope>
    <source>
        <strain evidence="1">GIHE-MW2</strain>
    </source>
</reference>
<gene>
    <name evidence="1" type="ORF">ABWT76_004547</name>
</gene>
<name>A0AAU8J9K9_9CYAN</name>
<accession>A0AAU8J9K9</accession>
<organism evidence="1">
    <name type="scientific">Planktothricoides raciborskii GIHE-MW2</name>
    <dbReference type="NCBI Taxonomy" id="2792601"/>
    <lineage>
        <taxon>Bacteria</taxon>
        <taxon>Bacillati</taxon>
        <taxon>Cyanobacteriota</taxon>
        <taxon>Cyanophyceae</taxon>
        <taxon>Oscillatoriophycideae</taxon>
        <taxon>Oscillatoriales</taxon>
        <taxon>Oscillatoriaceae</taxon>
        <taxon>Planktothricoides</taxon>
    </lineage>
</organism>
<dbReference type="EMBL" id="CP159837">
    <property type="protein sequence ID" value="XCM35838.1"/>
    <property type="molecule type" value="Genomic_DNA"/>
</dbReference>
<evidence type="ECO:0000313" key="1">
    <source>
        <dbReference type="EMBL" id="XCM35838.1"/>
    </source>
</evidence>
<sequence>MNQGITTAFKHFTEAGQFEGRNPSPFFDTAFYLGRNPDVAAAVQNRQLSAIEHFIKFGQTEGRIPRA</sequence>
<dbReference type="AlphaFoldDB" id="A0AAU8J9K9"/>
<protein>
    <submittedName>
        <fullName evidence="1">Uncharacterized protein</fullName>
    </submittedName>
</protein>